<dbReference type="AlphaFoldDB" id="A0A426XP56"/>
<feature type="region of interest" description="Disordered" evidence="1">
    <location>
        <begin position="1"/>
        <end position="20"/>
    </location>
</feature>
<organism evidence="2 4">
    <name type="scientific">Ensete ventricosum</name>
    <name type="common">Abyssinian banana</name>
    <name type="synonym">Musa ensete</name>
    <dbReference type="NCBI Taxonomy" id="4639"/>
    <lineage>
        <taxon>Eukaryota</taxon>
        <taxon>Viridiplantae</taxon>
        <taxon>Streptophyta</taxon>
        <taxon>Embryophyta</taxon>
        <taxon>Tracheophyta</taxon>
        <taxon>Spermatophyta</taxon>
        <taxon>Magnoliopsida</taxon>
        <taxon>Liliopsida</taxon>
        <taxon>Zingiberales</taxon>
        <taxon>Musaceae</taxon>
        <taxon>Ensete</taxon>
    </lineage>
</organism>
<dbReference type="EMBL" id="KV876374">
    <property type="protein sequence ID" value="RZR74757.1"/>
    <property type="molecule type" value="Genomic_DNA"/>
</dbReference>
<sequence>AIYTPNFSRPPHQSQIETQANSSGVLPRRLCAATQSIPNPPPKDPRSILRSIYAASSAARKPLYECLESLLEMSFRLHFIFHIAIE</sequence>
<name>A0A426XP56_ENSVE</name>
<proteinExistence type="predicted"/>
<reference evidence="2" key="3">
    <citation type="submission" date="2018-09" db="EMBL/GenBank/DDBJ databases">
        <authorList>
            <person name="Harrison J."/>
            <person name="Moore K.A."/>
            <person name="Paszkiewicz K."/>
            <person name="Jones T."/>
            <person name="Grant M."/>
            <person name="Ambacheew D."/>
            <person name="Muzemil S."/>
            <person name="Studholme D."/>
        </authorList>
    </citation>
    <scope>NUCLEOTIDE SEQUENCE</scope>
</reference>
<accession>A0A426XP56</accession>
<gene>
    <name evidence="2" type="ORF">B296_00037122</name>
    <name evidence="3" type="ORF">BHM03_00042590</name>
</gene>
<dbReference type="EMBL" id="AMZH03018729">
    <property type="protein sequence ID" value="RRT41244.1"/>
    <property type="molecule type" value="Genomic_DNA"/>
</dbReference>
<dbReference type="Proteomes" id="UP000290560">
    <property type="component" value="Unassembled WGS sequence"/>
</dbReference>
<protein>
    <submittedName>
        <fullName evidence="2">Uncharacterized protein</fullName>
    </submittedName>
</protein>
<evidence type="ECO:0000313" key="2">
    <source>
        <dbReference type="EMBL" id="RRT41244.1"/>
    </source>
</evidence>
<evidence type="ECO:0000313" key="3">
    <source>
        <dbReference type="EMBL" id="RZR74757.1"/>
    </source>
</evidence>
<evidence type="ECO:0000256" key="1">
    <source>
        <dbReference type="SAM" id="MobiDB-lite"/>
    </source>
</evidence>
<evidence type="ECO:0000313" key="4">
    <source>
        <dbReference type="Proteomes" id="UP000287651"/>
    </source>
</evidence>
<dbReference type="Proteomes" id="UP000287651">
    <property type="component" value="Unassembled WGS sequence"/>
</dbReference>
<feature type="non-terminal residue" evidence="2">
    <location>
        <position position="1"/>
    </location>
</feature>
<reference evidence="2 4" key="1">
    <citation type="journal article" date="2014" name="Agronomy (Basel)">
        <title>A Draft Genome Sequence for Ensete ventricosum, the Drought-Tolerant Tree Against Hunger.</title>
        <authorList>
            <person name="Harrison J."/>
            <person name="Moore K.A."/>
            <person name="Paszkiewicz K."/>
            <person name="Jones T."/>
            <person name="Grant M."/>
            <person name="Ambacheew D."/>
            <person name="Muzemil S."/>
            <person name="Studholme D.J."/>
        </authorList>
    </citation>
    <scope>NUCLEOTIDE SEQUENCE [LARGE SCALE GENOMIC DNA]</scope>
</reference>
<reference evidence="3" key="2">
    <citation type="journal article" date="2018" name="Data Brief">
        <title>Genome sequence data from 17 accessions of Ensete ventricosum, a staple food crop for millions in Ethiopia.</title>
        <authorList>
            <person name="Yemataw Z."/>
            <person name="Muzemil S."/>
            <person name="Ambachew D."/>
            <person name="Tripathi L."/>
            <person name="Tesfaye K."/>
            <person name="Chala A."/>
            <person name="Farbos A."/>
            <person name="O'Neill P."/>
            <person name="Moore K."/>
            <person name="Grant M."/>
            <person name="Studholme D.J."/>
        </authorList>
    </citation>
    <scope>NUCLEOTIDE SEQUENCE [LARGE SCALE GENOMIC DNA]</scope>
    <source>
        <tissue evidence="3">Leaf</tissue>
    </source>
</reference>